<evidence type="ECO:0000313" key="1">
    <source>
        <dbReference type="EMBL" id="EFH88865.1"/>
    </source>
</evidence>
<organism evidence="1 2">
    <name type="scientific">Ktedonobacter racemifer DSM 44963</name>
    <dbReference type="NCBI Taxonomy" id="485913"/>
    <lineage>
        <taxon>Bacteria</taxon>
        <taxon>Bacillati</taxon>
        <taxon>Chloroflexota</taxon>
        <taxon>Ktedonobacteria</taxon>
        <taxon>Ktedonobacterales</taxon>
        <taxon>Ktedonobacteraceae</taxon>
        <taxon>Ktedonobacter</taxon>
    </lineage>
</organism>
<accession>D6TGT6</accession>
<gene>
    <name evidence="1" type="ORF">Krac_10369</name>
</gene>
<proteinExistence type="predicted"/>
<evidence type="ECO:0000313" key="2">
    <source>
        <dbReference type="Proteomes" id="UP000004508"/>
    </source>
</evidence>
<dbReference type="STRING" id="485913.Krac_10369"/>
<keyword evidence="2" id="KW-1185">Reference proteome</keyword>
<protein>
    <submittedName>
        <fullName evidence="1">Uncharacterized protein</fullName>
    </submittedName>
</protein>
<comment type="caution">
    <text evidence="1">The sequence shown here is derived from an EMBL/GenBank/DDBJ whole genome shotgun (WGS) entry which is preliminary data.</text>
</comment>
<reference evidence="1 2" key="1">
    <citation type="journal article" date="2011" name="Stand. Genomic Sci.">
        <title>Non-contiguous finished genome sequence and contextual data of the filamentous soil bacterium Ktedonobacter racemifer type strain (SOSP1-21).</title>
        <authorList>
            <person name="Chang Y.J."/>
            <person name="Land M."/>
            <person name="Hauser L."/>
            <person name="Chertkov O."/>
            <person name="Del Rio T.G."/>
            <person name="Nolan M."/>
            <person name="Copeland A."/>
            <person name="Tice H."/>
            <person name="Cheng J.F."/>
            <person name="Lucas S."/>
            <person name="Han C."/>
            <person name="Goodwin L."/>
            <person name="Pitluck S."/>
            <person name="Ivanova N."/>
            <person name="Ovchinikova G."/>
            <person name="Pati A."/>
            <person name="Chen A."/>
            <person name="Palaniappan K."/>
            <person name="Mavromatis K."/>
            <person name="Liolios K."/>
            <person name="Brettin T."/>
            <person name="Fiebig A."/>
            <person name="Rohde M."/>
            <person name="Abt B."/>
            <person name="Goker M."/>
            <person name="Detter J.C."/>
            <person name="Woyke T."/>
            <person name="Bristow J."/>
            <person name="Eisen J.A."/>
            <person name="Markowitz V."/>
            <person name="Hugenholtz P."/>
            <person name="Kyrpides N.C."/>
            <person name="Klenk H.P."/>
            <person name="Lapidus A."/>
        </authorList>
    </citation>
    <scope>NUCLEOTIDE SEQUENCE [LARGE SCALE GENOMIC DNA]</scope>
    <source>
        <strain evidence="2">DSM 44963</strain>
    </source>
</reference>
<dbReference type="Proteomes" id="UP000004508">
    <property type="component" value="Unassembled WGS sequence"/>
</dbReference>
<name>D6TGT6_KTERA</name>
<dbReference type="EMBL" id="ADVG01000001">
    <property type="protein sequence ID" value="EFH88865.1"/>
    <property type="molecule type" value="Genomic_DNA"/>
</dbReference>
<dbReference type="AlphaFoldDB" id="D6TGT6"/>
<sequence length="56" mass="6295">MDASFVSGQDPYILALYAANEKNARYLQRLKTHLAPFVRTKKPGDVIWDISMTPVG</sequence>
<dbReference type="InParanoid" id="D6TGT6"/>